<evidence type="ECO:0000256" key="1">
    <source>
        <dbReference type="SAM" id="MobiDB-lite"/>
    </source>
</evidence>
<accession>A0A8T0E3Q8</accession>
<gene>
    <name evidence="2" type="ORF">HNY73_022198</name>
</gene>
<comment type="caution">
    <text evidence="2">The sequence shown here is derived from an EMBL/GenBank/DDBJ whole genome shotgun (WGS) entry which is preliminary data.</text>
</comment>
<protein>
    <submittedName>
        <fullName evidence="2">Uncharacterized protein</fullName>
    </submittedName>
</protein>
<keyword evidence="3" id="KW-1185">Reference proteome</keyword>
<sequence>MTNILDFENKLRNLFHAEMEIRSPNREKITPLSFLSSDNRLPGQLAITCQKWWLDMRRPVISCARAMTSQRFSLQGPTIATPVDIDVSRPTRRFVRKAQRLSRNNDEDHESADSPLRAGETTH</sequence>
<dbReference type="AlphaFoldDB" id="A0A8T0E3Q8"/>
<feature type="region of interest" description="Disordered" evidence="1">
    <location>
        <begin position="97"/>
        <end position="123"/>
    </location>
</feature>
<evidence type="ECO:0000313" key="3">
    <source>
        <dbReference type="Proteomes" id="UP000807504"/>
    </source>
</evidence>
<name>A0A8T0E3Q8_ARGBR</name>
<organism evidence="2 3">
    <name type="scientific">Argiope bruennichi</name>
    <name type="common">Wasp spider</name>
    <name type="synonym">Aranea bruennichi</name>
    <dbReference type="NCBI Taxonomy" id="94029"/>
    <lineage>
        <taxon>Eukaryota</taxon>
        <taxon>Metazoa</taxon>
        <taxon>Ecdysozoa</taxon>
        <taxon>Arthropoda</taxon>
        <taxon>Chelicerata</taxon>
        <taxon>Arachnida</taxon>
        <taxon>Araneae</taxon>
        <taxon>Araneomorphae</taxon>
        <taxon>Entelegynae</taxon>
        <taxon>Araneoidea</taxon>
        <taxon>Araneidae</taxon>
        <taxon>Argiope</taxon>
    </lineage>
</organism>
<reference evidence="2" key="1">
    <citation type="journal article" date="2020" name="bioRxiv">
        <title>Chromosome-level reference genome of the European wasp spider Argiope bruennichi: a resource for studies on range expansion and evolutionary adaptation.</title>
        <authorList>
            <person name="Sheffer M.M."/>
            <person name="Hoppe A."/>
            <person name="Krehenwinkel H."/>
            <person name="Uhl G."/>
            <person name="Kuss A.W."/>
            <person name="Jensen L."/>
            <person name="Jensen C."/>
            <person name="Gillespie R.G."/>
            <person name="Hoff K.J."/>
            <person name="Prost S."/>
        </authorList>
    </citation>
    <scope>NUCLEOTIDE SEQUENCE</scope>
</reference>
<proteinExistence type="predicted"/>
<reference evidence="2" key="2">
    <citation type="submission" date="2020-06" db="EMBL/GenBank/DDBJ databases">
        <authorList>
            <person name="Sheffer M."/>
        </authorList>
    </citation>
    <scope>NUCLEOTIDE SEQUENCE</scope>
</reference>
<evidence type="ECO:0000313" key="2">
    <source>
        <dbReference type="EMBL" id="KAF8764080.1"/>
    </source>
</evidence>
<dbReference type="EMBL" id="JABXBU010002231">
    <property type="protein sequence ID" value="KAF8764080.1"/>
    <property type="molecule type" value="Genomic_DNA"/>
</dbReference>
<dbReference type="Proteomes" id="UP000807504">
    <property type="component" value="Unassembled WGS sequence"/>
</dbReference>